<evidence type="ECO:0000313" key="2">
    <source>
        <dbReference type="Proteomes" id="UP000829196"/>
    </source>
</evidence>
<organism evidence="1 2">
    <name type="scientific">Dendrobium nobile</name>
    <name type="common">Orchid</name>
    <dbReference type="NCBI Taxonomy" id="94219"/>
    <lineage>
        <taxon>Eukaryota</taxon>
        <taxon>Viridiplantae</taxon>
        <taxon>Streptophyta</taxon>
        <taxon>Embryophyta</taxon>
        <taxon>Tracheophyta</taxon>
        <taxon>Spermatophyta</taxon>
        <taxon>Magnoliopsida</taxon>
        <taxon>Liliopsida</taxon>
        <taxon>Asparagales</taxon>
        <taxon>Orchidaceae</taxon>
        <taxon>Epidendroideae</taxon>
        <taxon>Malaxideae</taxon>
        <taxon>Dendrobiinae</taxon>
        <taxon>Dendrobium</taxon>
    </lineage>
</organism>
<sequence>MDARRRRYSFSAEYFPQTTDFCTATSRRTVLLPTHLSWAVSFIATSSCLHHSLLCNCLNRSFCWLFLLDFPLHPECWFKLFKAARYHLSMDQQRKLALT</sequence>
<reference evidence="1" key="1">
    <citation type="journal article" date="2022" name="Front. Genet.">
        <title>Chromosome-Scale Assembly of the Dendrobium nobile Genome Provides Insights Into the Molecular Mechanism of the Biosynthesis of the Medicinal Active Ingredient of Dendrobium.</title>
        <authorList>
            <person name="Xu Q."/>
            <person name="Niu S.-C."/>
            <person name="Li K.-L."/>
            <person name="Zheng P.-J."/>
            <person name="Zhang X.-J."/>
            <person name="Jia Y."/>
            <person name="Liu Y."/>
            <person name="Niu Y.-X."/>
            <person name="Yu L.-H."/>
            <person name="Chen D.-F."/>
            <person name="Zhang G.-Q."/>
        </authorList>
    </citation>
    <scope>NUCLEOTIDE SEQUENCE</scope>
    <source>
        <tissue evidence="1">Leaf</tissue>
    </source>
</reference>
<accession>A0A8T3A668</accession>
<dbReference type="EMBL" id="JAGYWB010000018">
    <property type="protein sequence ID" value="KAI0491391.1"/>
    <property type="molecule type" value="Genomic_DNA"/>
</dbReference>
<dbReference type="Proteomes" id="UP000829196">
    <property type="component" value="Unassembled WGS sequence"/>
</dbReference>
<protein>
    <submittedName>
        <fullName evidence="1">Uncharacterized protein</fullName>
    </submittedName>
</protein>
<evidence type="ECO:0000313" key="1">
    <source>
        <dbReference type="EMBL" id="KAI0491391.1"/>
    </source>
</evidence>
<dbReference type="AlphaFoldDB" id="A0A8T3A668"/>
<keyword evidence="2" id="KW-1185">Reference proteome</keyword>
<comment type="caution">
    <text evidence="1">The sequence shown here is derived from an EMBL/GenBank/DDBJ whole genome shotgun (WGS) entry which is preliminary data.</text>
</comment>
<name>A0A8T3A668_DENNO</name>
<gene>
    <name evidence="1" type="ORF">KFK09_025651</name>
</gene>
<proteinExistence type="predicted"/>
<dbReference type="SMR" id="A0A8T3A668"/>